<keyword evidence="13" id="KW-0378">Hydrolase</keyword>
<evidence type="ECO:0000256" key="4">
    <source>
        <dbReference type="ARBA" id="ARBA00022695"/>
    </source>
</evidence>
<feature type="domain" description="Poly A polymerase head" evidence="10">
    <location>
        <begin position="23"/>
        <end position="134"/>
    </location>
</feature>
<dbReference type="InterPro" id="IPR032810">
    <property type="entry name" value="CCA-adding_enz_C"/>
</dbReference>
<dbReference type="Gene3D" id="3.30.460.10">
    <property type="entry name" value="Beta Polymerase, domain 2"/>
    <property type="match status" value="1"/>
</dbReference>
<dbReference type="Gene3D" id="1.20.58.560">
    <property type="match status" value="1"/>
</dbReference>
<dbReference type="InterPro" id="IPR002646">
    <property type="entry name" value="PolA_pol_head_dom"/>
</dbReference>
<sequence length="387" mass="44184">MPADWKAAWDIIVELENHGFSSFIVGGAVRDYVLDKPPGDIDIATTARVEDVQHIFPHVVDVGVDHGTVLVPTTSDVIEVTQFRGEVNLNDVDRSLREDLARRDFTLNAMALTKSGEIIDPFGGKDDLQRRVLRAVENPSDRFEEDPLRLLRALRFAHQYQLSIDQDTERAVYTYSENIQEVAVERIANELEKMTQSSLTYQSMMALLSSPVMQALEGLKVKELYEKLKQNRVHFVVDSSLLLWSLLSFDWNNETSAREVLGTFKRSKALRKDVREIHDIALQTRREGWSSWLLYQLGKERLEASEVIRALIDHNQPNVALLHDRFCKLPIQNKKELAVNGKMLIEKLSIDHRSEIGDGLRRIEKAVVSGEVVNQKEAIYEWLKGGK</sequence>
<keyword evidence="5" id="KW-0479">Metal-binding</keyword>
<dbReference type="GO" id="GO:0004810">
    <property type="term" value="F:CCA tRNA nucleotidyltransferase activity"/>
    <property type="evidence" value="ECO:0007669"/>
    <property type="project" value="UniProtKB-EC"/>
</dbReference>
<dbReference type="RefSeq" id="WP_184664027.1">
    <property type="nucleotide sequence ID" value="NZ_JACHHB010000007.1"/>
</dbReference>
<dbReference type="PANTHER" id="PTHR46173">
    <property type="entry name" value="CCA TRNA NUCLEOTIDYLTRANSFERASE 1, MITOCHONDRIAL"/>
    <property type="match status" value="1"/>
</dbReference>
<evidence type="ECO:0000259" key="12">
    <source>
        <dbReference type="Pfam" id="PF13735"/>
    </source>
</evidence>
<keyword evidence="4 13" id="KW-0548">Nucleotidyltransferase</keyword>
<dbReference type="InterPro" id="IPR043519">
    <property type="entry name" value="NT_sf"/>
</dbReference>
<proteinExistence type="inferred from homology"/>
<dbReference type="Proteomes" id="UP000551878">
    <property type="component" value="Unassembled WGS sequence"/>
</dbReference>
<keyword evidence="6" id="KW-0547">Nucleotide-binding</keyword>
<keyword evidence="8 9" id="KW-0694">RNA-binding</keyword>
<evidence type="ECO:0000256" key="1">
    <source>
        <dbReference type="ARBA" id="ARBA00001946"/>
    </source>
</evidence>
<dbReference type="Gene3D" id="1.10.246.80">
    <property type="match status" value="1"/>
</dbReference>
<gene>
    <name evidence="13" type="ORF">HNQ41_001766</name>
</gene>
<dbReference type="EMBL" id="JACHHB010000007">
    <property type="protein sequence ID" value="MBB5173577.1"/>
    <property type="molecule type" value="Genomic_DNA"/>
</dbReference>
<dbReference type="Pfam" id="PF12627">
    <property type="entry name" value="PolyA_pol_RNAbd"/>
    <property type="match status" value="1"/>
</dbReference>
<evidence type="ECO:0000313" key="13">
    <source>
        <dbReference type="EMBL" id="MBB5173577.1"/>
    </source>
</evidence>
<evidence type="ECO:0000256" key="3">
    <source>
        <dbReference type="ARBA" id="ARBA00022694"/>
    </source>
</evidence>
<evidence type="ECO:0000313" key="14">
    <source>
        <dbReference type="Proteomes" id="UP000551878"/>
    </source>
</evidence>
<keyword evidence="14" id="KW-1185">Reference proteome</keyword>
<dbReference type="GO" id="GO:0000049">
    <property type="term" value="F:tRNA binding"/>
    <property type="evidence" value="ECO:0007669"/>
    <property type="project" value="TreeGrafter"/>
</dbReference>
<comment type="similarity">
    <text evidence="9">Belongs to the tRNA nucleotidyltransferase/poly(A) polymerase family.</text>
</comment>
<dbReference type="AlphaFoldDB" id="A0A840QQJ8"/>
<evidence type="ECO:0000256" key="5">
    <source>
        <dbReference type="ARBA" id="ARBA00022723"/>
    </source>
</evidence>
<accession>A0A840QQJ8</accession>
<dbReference type="GO" id="GO:0016787">
    <property type="term" value="F:hydrolase activity"/>
    <property type="evidence" value="ECO:0007669"/>
    <property type="project" value="UniProtKB-KW"/>
</dbReference>
<dbReference type="EC" id="3.1.4.-" evidence="13"/>
<evidence type="ECO:0000256" key="7">
    <source>
        <dbReference type="ARBA" id="ARBA00022842"/>
    </source>
</evidence>
<comment type="cofactor">
    <cofactor evidence="1">
        <name>Mg(2+)</name>
        <dbReference type="ChEBI" id="CHEBI:18420"/>
    </cofactor>
</comment>
<dbReference type="NCBIfam" id="NF009814">
    <property type="entry name" value="PRK13299.1"/>
    <property type="match status" value="1"/>
</dbReference>
<comment type="caution">
    <text evidence="13">The sequence shown here is derived from an EMBL/GenBank/DDBJ whole genome shotgun (WGS) entry which is preliminary data.</text>
</comment>
<organism evidence="13 14">
    <name type="scientific">Texcoconibacillus texcoconensis</name>
    <dbReference type="NCBI Taxonomy" id="1095777"/>
    <lineage>
        <taxon>Bacteria</taxon>
        <taxon>Bacillati</taxon>
        <taxon>Bacillota</taxon>
        <taxon>Bacilli</taxon>
        <taxon>Bacillales</taxon>
        <taxon>Bacillaceae</taxon>
        <taxon>Texcoconibacillus</taxon>
    </lineage>
</organism>
<name>A0A840QQJ8_9BACI</name>
<protein>
    <submittedName>
        <fullName evidence="13">tRNA nucleotidyltransferase (CCA-adding enzyme)</fullName>
        <ecNumber evidence="13">2.7.7.72</ecNumber>
        <ecNumber evidence="13">3.1.3.-</ecNumber>
        <ecNumber evidence="13">3.1.4.-</ecNumber>
    </submittedName>
</protein>
<dbReference type="Pfam" id="PF01743">
    <property type="entry name" value="PolyA_pol"/>
    <property type="match status" value="1"/>
</dbReference>
<reference evidence="13 14" key="1">
    <citation type="submission" date="2020-08" db="EMBL/GenBank/DDBJ databases">
        <title>Genomic Encyclopedia of Type Strains, Phase IV (KMG-IV): sequencing the most valuable type-strain genomes for metagenomic binning, comparative biology and taxonomic classification.</title>
        <authorList>
            <person name="Goeker M."/>
        </authorList>
    </citation>
    <scope>NUCLEOTIDE SEQUENCE [LARGE SCALE GENOMIC DNA]</scope>
    <source>
        <strain evidence="13 14">DSM 24696</strain>
    </source>
</reference>
<dbReference type="InterPro" id="IPR050264">
    <property type="entry name" value="Bact_CCA-adding_enz_type3_sf"/>
</dbReference>
<evidence type="ECO:0000256" key="2">
    <source>
        <dbReference type="ARBA" id="ARBA00022679"/>
    </source>
</evidence>
<dbReference type="GO" id="GO:0000166">
    <property type="term" value="F:nucleotide binding"/>
    <property type="evidence" value="ECO:0007669"/>
    <property type="project" value="UniProtKB-KW"/>
</dbReference>
<dbReference type="GO" id="GO:0046872">
    <property type="term" value="F:metal ion binding"/>
    <property type="evidence" value="ECO:0007669"/>
    <property type="project" value="UniProtKB-KW"/>
</dbReference>
<dbReference type="PANTHER" id="PTHR46173:SF1">
    <property type="entry name" value="CCA TRNA NUCLEOTIDYLTRANSFERASE 1, MITOCHONDRIAL"/>
    <property type="match status" value="1"/>
</dbReference>
<evidence type="ECO:0000256" key="8">
    <source>
        <dbReference type="ARBA" id="ARBA00022884"/>
    </source>
</evidence>
<dbReference type="InterPro" id="IPR032828">
    <property type="entry name" value="PolyA_RNA-bd"/>
</dbReference>
<keyword evidence="7" id="KW-0460">Magnesium</keyword>
<evidence type="ECO:0000256" key="6">
    <source>
        <dbReference type="ARBA" id="ARBA00022741"/>
    </source>
</evidence>
<feature type="domain" description="tRNA nucleotidyltransferase/poly(A) polymerase RNA and SrmB- binding" evidence="11">
    <location>
        <begin position="162"/>
        <end position="215"/>
    </location>
</feature>
<evidence type="ECO:0000256" key="9">
    <source>
        <dbReference type="RuleBase" id="RU003953"/>
    </source>
</evidence>
<dbReference type="Pfam" id="PF13735">
    <property type="entry name" value="tRNA_NucTran2_2"/>
    <property type="match status" value="1"/>
</dbReference>
<dbReference type="CDD" id="cd05398">
    <property type="entry name" value="NT_ClassII-CCAase"/>
    <property type="match status" value="1"/>
</dbReference>
<dbReference type="Gene3D" id="1.10.110.30">
    <property type="match status" value="1"/>
</dbReference>
<dbReference type="SUPFAM" id="SSF81891">
    <property type="entry name" value="Poly A polymerase C-terminal region-like"/>
    <property type="match status" value="1"/>
</dbReference>
<dbReference type="EC" id="2.7.7.72" evidence="13"/>
<evidence type="ECO:0000259" key="10">
    <source>
        <dbReference type="Pfam" id="PF01743"/>
    </source>
</evidence>
<keyword evidence="2 9" id="KW-0808">Transferase</keyword>
<dbReference type="SUPFAM" id="SSF81301">
    <property type="entry name" value="Nucleotidyltransferase"/>
    <property type="match status" value="1"/>
</dbReference>
<keyword evidence="3" id="KW-0819">tRNA processing</keyword>
<dbReference type="EC" id="3.1.3.-" evidence="13"/>
<evidence type="ECO:0000259" key="11">
    <source>
        <dbReference type="Pfam" id="PF12627"/>
    </source>
</evidence>
<dbReference type="GO" id="GO:0008033">
    <property type="term" value="P:tRNA processing"/>
    <property type="evidence" value="ECO:0007669"/>
    <property type="project" value="UniProtKB-KW"/>
</dbReference>
<feature type="domain" description="CCA-adding enzyme C-terminal" evidence="12">
    <location>
        <begin position="238"/>
        <end position="383"/>
    </location>
</feature>